<evidence type="ECO:0000256" key="1">
    <source>
        <dbReference type="SAM" id="MobiDB-lite"/>
    </source>
</evidence>
<dbReference type="Proteomes" id="UP000683360">
    <property type="component" value="Unassembled WGS sequence"/>
</dbReference>
<proteinExistence type="predicted"/>
<feature type="region of interest" description="Disordered" evidence="1">
    <location>
        <begin position="931"/>
        <end position="969"/>
    </location>
</feature>
<organism evidence="2 3">
    <name type="scientific">Mytilus edulis</name>
    <name type="common">Blue mussel</name>
    <dbReference type="NCBI Taxonomy" id="6550"/>
    <lineage>
        <taxon>Eukaryota</taxon>
        <taxon>Metazoa</taxon>
        <taxon>Spiralia</taxon>
        <taxon>Lophotrochozoa</taxon>
        <taxon>Mollusca</taxon>
        <taxon>Bivalvia</taxon>
        <taxon>Autobranchia</taxon>
        <taxon>Pteriomorphia</taxon>
        <taxon>Mytilida</taxon>
        <taxon>Mytiloidea</taxon>
        <taxon>Mytilidae</taxon>
        <taxon>Mytilinae</taxon>
        <taxon>Mytilus</taxon>
    </lineage>
</organism>
<dbReference type="EMBL" id="CAJPWZ010002106">
    <property type="protein sequence ID" value="CAG2230815.1"/>
    <property type="molecule type" value="Genomic_DNA"/>
</dbReference>
<dbReference type="PANTHER" id="PTHR16155">
    <property type="entry name" value="DED DOMAIN-CONTAINING PROTEIN"/>
    <property type="match status" value="1"/>
</dbReference>
<keyword evidence="3" id="KW-1185">Reference proteome</keyword>
<dbReference type="AlphaFoldDB" id="A0A8S3TGT6"/>
<gene>
    <name evidence="2" type="ORF">MEDL_43640</name>
</gene>
<feature type="compositionally biased region" description="Polar residues" evidence="1">
    <location>
        <begin position="959"/>
        <end position="969"/>
    </location>
</feature>
<sequence>MSPSRSIANIYWVELGSRPNALPLDCTVDDCFLIGLPWNQVNECVNTIVKSVRRTSGFLIPRANGPPFQVDEKIVAELSDLDIVSIKECSHLESLTIDEKHLEEQNLFKKVVVYHQPGSGGTTTSRQVLWDLRQNNRCCIVKKITTQTCDQVGRFRVLGEEENEEMEVNPVLLLLDSNNEEEIAQFVDDLESESYKYSCNLFCVLLICFRVAALPFDRPPKNVMLRQELSTKEHHWFKEKYETLLTKYKQQRGCDPHTLLAFNIMKENFNMESINKSVKEFAGDCMISPKQRTMLKHIAFFNAFDLQFSSIPLSCFDPIMKPPLQWIKHLPPAIRVLTSRIRRQGYGGQNASIRMSNYLLSRPVLNAVLDYEREHGSCQDTIGEVALEVISSNCFKNTFFKHEHKILRNILGDIMKKRDRGSSNKGRLDKFSPLITELLEQKDIDQAVRIVATTYGITDDPLVAQQLARLNAEFGNWKEAHTAIDNAITQKPINSYLIHTKGHLYKEQLQVSFSGCLKDGSEFSISNVNEVIELTNKSMECFRKCQKLSESIDMSQQNPAGYESEILMAIELLKRLDKCTALKPLGALFRGSHKIEMISPDNQLFLNGLPSTVDTTIEKVERIIHGMNRNSFHSNSRSLYTFDKKQLDKHKQDLTKYFYQDNSNIAVGKPEASVRVNVFSFMSGIRCPEINHLISAIQSMSRQAEDLRKHPLRIFLSMNFSVALTDSQLLLVDPSILLSLSRRFYETQNTFQSEIAKLESYLYFTTFHWPLNSRTSLKGKLSPFSHWSKALFEWQEMGSKTSSKKCNHKLFFYIGSSGAFPGFVKSENITTTNQLAIFHGKVNDNGTEITIKLHSFQTPNGPSITIPFYKRLGRNTTYNRKIDVVIGFGLNGPKADWLEKPSSFRKNQRSYSNRSQTRYHSSVITTSHFQGDVSEEKTGNREKIGAVSQDRSSRIRPWSGSQKQQPYPYQSFETERRTIENNAASTNNYRHQQIHFQGQNHPVLPMFDPHVRPPLGPIAGNERMMFHQRRGFTQDVDNSSAFTPENRTISQFRK</sequence>
<comment type="caution">
    <text evidence="2">The sequence shown here is derived from an EMBL/GenBank/DDBJ whole genome shotgun (WGS) entry which is preliminary data.</text>
</comment>
<accession>A0A8S3TGT6</accession>
<evidence type="ECO:0000313" key="2">
    <source>
        <dbReference type="EMBL" id="CAG2230815.1"/>
    </source>
</evidence>
<feature type="compositionally biased region" description="Basic and acidic residues" evidence="1">
    <location>
        <begin position="934"/>
        <end position="944"/>
    </location>
</feature>
<name>A0A8S3TGT6_MYTED</name>
<protein>
    <submittedName>
        <fullName evidence="2">Uncharacterized protein</fullName>
    </submittedName>
</protein>
<dbReference type="PANTHER" id="PTHR16155:SF19">
    <property type="entry name" value="DED DOMAIN-CONTAINING PROTEIN"/>
    <property type="match status" value="1"/>
</dbReference>
<evidence type="ECO:0000313" key="3">
    <source>
        <dbReference type="Proteomes" id="UP000683360"/>
    </source>
</evidence>
<dbReference type="OrthoDB" id="6127728at2759"/>
<reference evidence="2" key="1">
    <citation type="submission" date="2021-03" db="EMBL/GenBank/DDBJ databases">
        <authorList>
            <person name="Bekaert M."/>
        </authorList>
    </citation>
    <scope>NUCLEOTIDE SEQUENCE</scope>
</reference>
<dbReference type="GO" id="GO:0005737">
    <property type="term" value="C:cytoplasm"/>
    <property type="evidence" value="ECO:0007669"/>
    <property type="project" value="TreeGrafter"/>
</dbReference>